<protein>
    <submittedName>
        <fullName evidence="1">Uncharacterized protein</fullName>
    </submittedName>
</protein>
<reference evidence="1 2" key="1">
    <citation type="journal article" date="2018" name="Front. Plant Sci.">
        <title>Red Clover (Trifolium pratense) and Zigzag Clover (T. medium) - A Picture of Genomic Similarities and Differences.</title>
        <authorList>
            <person name="Dluhosova J."/>
            <person name="Istvanek J."/>
            <person name="Nedelnik J."/>
            <person name="Repkova J."/>
        </authorList>
    </citation>
    <scope>NUCLEOTIDE SEQUENCE [LARGE SCALE GENOMIC DNA]</scope>
    <source>
        <strain evidence="2">cv. 10/8</strain>
        <tissue evidence="1">Leaf</tissue>
    </source>
</reference>
<name>A0A392UPK4_9FABA</name>
<dbReference type="AlphaFoldDB" id="A0A392UPK4"/>
<feature type="non-terminal residue" evidence="1">
    <location>
        <position position="27"/>
    </location>
</feature>
<evidence type="ECO:0000313" key="2">
    <source>
        <dbReference type="Proteomes" id="UP000265520"/>
    </source>
</evidence>
<sequence length="27" mass="2962">MCLEILISNLRSPEMVLNADSAAQKKS</sequence>
<organism evidence="1 2">
    <name type="scientific">Trifolium medium</name>
    <dbReference type="NCBI Taxonomy" id="97028"/>
    <lineage>
        <taxon>Eukaryota</taxon>
        <taxon>Viridiplantae</taxon>
        <taxon>Streptophyta</taxon>
        <taxon>Embryophyta</taxon>
        <taxon>Tracheophyta</taxon>
        <taxon>Spermatophyta</taxon>
        <taxon>Magnoliopsida</taxon>
        <taxon>eudicotyledons</taxon>
        <taxon>Gunneridae</taxon>
        <taxon>Pentapetalae</taxon>
        <taxon>rosids</taxon>
        <taxon>fabids</taxon>
        <taxon>Fabales</taxon>
        <taxon>Fabaceae</taxon>
        <taxon>Papilionoideae</taxon>
        <taxon>50 kb inversion clade</taxon>
        <taxon>NPAAA clade</taxon>
        <taxon>Hologalegina</taxon>
        <taxon>IRL clade</taxon>
        <taxon>Trifolieae</taxon>
        <taxon>Trifolium</taxon>
    </lineage>
</organism>
<dbReference type="EMBL" id="LXQA010884223">
    <property type="protein sequence ID" value="MCI75501.1"/>
    <property type="molecule type" value="Genomic_DNA"/>
</dbReference>
<dbReference type="Proteomes" id="UP000265520">
    <property type="component" value="Unassembled WGS sequence"/>
</dbReference>
<accession>A0A392UPK4</accession>
<keyword evidence="2" id="KW-1185">Reference proteome</keyword>
<proteinExistence type="predicted"/>
<evidence type="ECO:0000313" key="1">
    <source>
        <dbReference type="EMBL" id="MCI75501.1"/>
    </source>
</evidence>
<comment type="caution">
    <text evidence="1">The sequence shown here is derived from an EMBL/GenBank/DDBJ whole genome shotgun (WGS) entry which is preliminary data.</text>
</comment>